<gene>
    <name evidence="1" type="ORF">Y1Q_0018675</name>
</gene>
<proteinExistence type="predicted"/>
<sequence>MSKAKQTYMDKMLLIGEEMPTFLNIPLQNTSLLRMHMPMHHAWDMGLMPGDCGQDLRLRTRVHGGPQNLWAPLDLC</sequence>
<keyword evidence="2" id="KW-1185">Reference proteome</keyword>
<dbReference type="EMBL" id="AKHW03002185">
    <property type="protein sequence ID" value="KYO39612.1"/>
    <property type="molecule type" value="Genomic_DNA"/>
</dbReference>
<accession>A0A151NRX7</accession>
<dbReference type="Proteomes" id="UP000050525">
    <property type="component" value="Unassembled WGS sequence"/>
</dbReference>
<comment type="caution">
    <text evidence="1">The sequence shown here is derived from an EMBL/GenBank/DDBJ whole genome shotgun (WGS) entry which is preliminary data.</text>
</comment>
<dbReference type="AlphaFoldDB" id="A0A151NRX7"/>
<protein>
    <submittedName>
        <fullName evidence="1">Uncharacterized protein</fullName>
    </submittedName>
</protein>
<evidence type="ECO:0000313" key="2">
    <source>
        <dbReference type="Proteomes" id="UP000050525"/>
    </source>
</evidence>
<evidence type="ECO:0000313" key="1">
    <source>
        <dbReference type="EMBL" id="KYO39612.1"/>
    </source>
</evidence>
<name>A0A151NRX7_ALLMI</name>
<organism evidence="1 2">
    <name type="scientific">Alligator mississippiensis</name>
    <name type="common">American alligator</name>
    <dbReference type="NCBI Taxonomy" id="8496"/>
    <lineage>
        <taxon>Eukaryota</taxon>
        <taxon>Metazoa</taxon>
        <taxon>Chordata</taxon>
        <taxon>Craniata</taxon>
        <taxon>Vertebrata</taxon>
        <taxon>Euteleostomi</taxon>
        <taxon>Archelosauria</taxon>
        <taxon>Archosauria</taxon>
        <taxon>Crocodylia</taxon>
        <taxon>Alligatoridae</taxon>
        <taxon>Alligatorinae</taxon>
        <taxon>Alligator</taxon>
    </lineage>
</organism>
<reference evidence="1 2" key="1">
    <citation type="journal article" date="2012" name="Genome Biol.">
        <title>Sequencing three crocodilian genomes to illuminate the evolution of archosaurs and amniotes.</title>
        <authorList>
            <person name="St John J.A."/>
            <person name="Braun E.L."/>
            <person name="Isberg S.R."/>
            <person name="Miles L.G."/>
            <person name="Chong A.Y."/>
            <person name="Gongora J."/>
            <person name="Dalzell P."/>
            <person name="Moran C."/>
            <person name="Bed'hom B."/>
            <person name="Abzhanov A."/>
            <person name="Burgess S.C."/>
            <person name="Cooksey A.M."/>
            <person name="Castoe T.A."/>
            <person name="Crawford N.G."/>
            <person name="Densmore L.D."/>
            <person name="Drew J.C."/>
            <person name="Edwards S.V."/>
            <person name="Faircloth B.C."/>
            <person name="Fujita M.K."/>
            <person name="Greenwold M.J."/>
            <person name="Hoffmann F.G."/>
            <person name="Howard J.M."/>
            <person name="Iguchi T."/>
            <person name="Janes D.E."/>
            <person name="Khan S.Y."/>
            <person name="Kohno S."/>
            <person name="de Koning A.J."/>
            <person name="Lance S.L."/>
            <person name="McCarthy F.M."/>
            <person name="McCormack J.E."/>
            <person name="Merchant M.E."/>
            <person name="Peterson D.G."/>
            <person name="Pollock D.D."/>
            <person name="Pourmand N."/>
            <person name="Raney B.J."/>
            <person name="Roessler K.A."/>
            <person name="Sanford J.R."/>
            <person name="Sawyer R.H."/>
            <person name="Schmidt C.J."/>
            <person name="Triplett E.W."/>
            <person name="Tuberville T.D."/>
            <person name="Venegas-Anaya M."/>
            <person name="Howard J.T."/>
            <person name="Jarvis E.D."/>
            <person name="Guillette L.J.Jr."/>
            <person name="Glenn T.C."/>
            <person name="Green R.E."/>
            <person name="Ray D.A."/>
        </authorList>
    </citation>
    <scope>NUCLEOTIDE SEQUENCE [LARGE SCALE GENOMIC DNA]</scope>
    <source>
        <strain evidence="1">KSC_2009_1</strain>
    </source>
</reference>